<accession>A0A5J5CY62</accession>
<dbReference type="AlphaFoldDB" id="A0A5J5CY62"/>
<keyword evidence="9 12" id="KW-0072">Autophagy</keyword>
<name>A0A5J5CY62_9PERO</name>
<evidence type="ECO:0000256" key="8">
    <source>
        <dbReference type="ARBA" id="ARBA00022927"/>
    </source>
</evidence>
<dbReference type="GO" id="GO:0016485">
    <property type="term" value="P:protein processing"/>
    <property type="evidence" value="ECO:0007669"/>
    <property type="project" value="TreeGrafter"/>
</dbReference>
<evidence type="ECO:0000256" key="6">
    <source>
        <dbReference type="ARBA" id="ARBA00022801"/>
    </source>
</evidence>
<comment type="similarity">
    <text evidence="2 12">Belongs to the peptidase C54 family.</text>
</comment>
<comment type="catalytic activity">
    <reaction evidence="11">
        <text>[protein]-C-terminal L-amino acid-glycyl-phosphatidylethanolamide + H2O = [protein]-C-terminal L-amino acid-glycine + a 1,2-diacyl-sn-glycero-3-phosphoethanolamine</text>
        <dbReference type="Rhea" id="RHEA:67548"/>
        <dbReference type="Rhea" id="RHEA-COMP:17323"/>
        <dbReference type="Rhea" id="RHEA-COMP:17324"/>
        <dbReference type="ChEBI" id="CHEBI:15377"/>
        <dbReference type="ChEBI" id="CHEBI:64612"/>
        <dbReference type="ChEBI" id="CHEBI:172940"/>
        <dbReference type="ChEBI" id="CHEBI:172941"/>
    </reaction>
    <physiologicalReaction direction="left-to-right" evidence="11">
        <dbReference type="Rhea" id="RHEA:67549"/>
    </physiologicalReaction>
</comment>
<keyword evidence="6 12" id="KW-0378">Hydrolase</keyword>
<feature type="domain" description="Peptidase C54 catalytic" evidence="14">
    <location>
        <begin position="93"/>
        <end position="125"/>
    </location>
</feature>
<evidence type="ECO:0000259" key="14">
    <source>
        <dbReference type="Pfam" id="PF03416"/>
    </source>
</evidence>
<evidence type="ECO:0000256" key="1">
    <source>
        <dbReference type="ARBA" id="ARBA00004496"/>
    </source>
</evidence>
<proteinExistence type="inferred from homology"/>
<evidence type="ECO:0000256" key="11">
    <source>
        <dbReference type="ARBA" id="ARBA00029362"/>
    </source>
</evidence>
<sequence length="170" mass="18809">MNPDASSAGSEGPSPTDDLMDDWLFLSSDSANPPGPAVSRQDLETEDRGQLKSKFISAWNSVKYGRFHSSLSLTVSNHNRSYLKTLYRVEERERFRRSFASLLWLTYRRGFPQLAGCSLTSDSGWVYLEDVKGLCERPPPSPGGPSSSWSPCDSEDRISIPPTSPVSKSS</sequence>
<reference evidence="15 16" key="1">
    <citation type="submission" date="2019-08" db="EMBL/GenBank/DDBJ databases">
        <title>A chromosome-level genome assembly, high-density linkage maps, and genome scans reveal the genomic architecture of hybrid incompatibilities underlying speciation via character displacement in darters (Percidae: Etheostominae).</title>
        <authorList>
            <person name="Moran R.L."/>
            <person name="Catchen J.M."/>
            <person name="Fuller R.C."/>
        </authorList>
    </citation>
    <scope>NUCLEOTIDE SEQUENCE [LARGE SCALE GENOMIC DNA]</scope>
    <source>
        <strain evidence="15">EspeVRDwgs_2016</strain>
        <tissue evidence="15">Muscle</tissue>
    </source>
</reference>
<comment type="caution">
    <text evidence="15">The sequence shown here is derived from an EMBL/GenBank/DDBJ whole genome shotgun (WGS) entry which is preliminary data.</text>
</comment>
<evidence type="ECO:0000256" key="4">
    <source>
        <dbReference type="ARBA" id="ARBA00022490"/>
    </source>
</evidence>
<evidence type="ECO:0000256" key="7">
    <source>
        <dbReference type="ARBA" id="ARBA00022807"/>
    </source>
</evidence>
<dbReference type="GO" id="GO:0034727">
    <property type="term" value="P:piecemeal microautophagy of the nucleus"/>
    <property type="evidence" value="ECO:0007669"/>
    <property type="project" value="TreeGrafter"/>
</dbReference>
<dbReference type="SUPFAM" id="SSF54001">
    <property type="entry name" value="Cysteine proteinases"/>
    <property type="match status" value="1"/>
</dbReference>
<dbReference type="GO" id="GO:0019786">
    <property type="term" value="F:protein-phosphatidylethanolamide deconjugating activity"/>
    <property type="evidence" value="ECO:0007669"/>
    <property type="project" value="InterPro"/>
</dbReference>
<dbReference type="PANTHER" id="PTHR22624:SF36">
    <property type="entry name" value="CYSTEINE PROTEASE ATG4D"/>
    <property type="match status" value="1"/>
</dbReference>
<dbReference type="EC" id="3.4.22.-" evidence="12"/>
<keyword evidence="3" id="KW-0813">Transport</keyword>
<protein>
    <recommendedName>
        <fullName evidence="12">Cysteine protease</fullName>
        <ecNumber evidence="12">3.4.22.-</ecNumber>
    </recommendedName>
</protein>
<comment type="subcellular location">
    <subcellularLocation>
        <location evidence="1 12">Cytoplasm</location>
    </subcellularLocation>
</comment>
<dbReference type="GO" id="GO:0004197">
    <property type="term" value="F:cysteine-type endopeptidase activity"/>
    <property type="evidence" value="ECO:0007669"/>
    <property type="project" value="TreeGrafter"/>
</dbReference>
<evidence type="ECO:0000256" key="12">
    <source>
        <dbReference type="RuleBase" id="RU363115"/>
    </source>
</evidence>
<dbReference type="GO" id="GO:0000423">
    <property type="term" value="P:mitophagy"/>
    <property type="evidence" value="ECO:0007669"/>
    <property type="project" value="TreeGrafter"/>
</dbReference>
<keyword evidence="16" id="KW-1185">Reference proteome</keyword>
<dbReference type="GO" id="GO:0000045">
    <property type="term" value="P:autophagosome assembly"/>
    <property type="evidence" value="ECO:0007669"/>
    <property type="project" value="TreeGrafter"/>
</dbReference>
<comment type="catalytic activity">
    <reaction evidence="10">
        <text>[protein]-C-terminal L-amino acid-glycyl-phosphatidylserine + H2O = [protein]-C-terminal L-amino acid-glycine + a 1,2-diacyl-sn-glycero-3-phospho-L-serine</text>
        <dbReference type="Rhea" id="RHEA:67576"/>
        <dbReference type="Rhea" id="RHEA-COMP:17324"/>
        <dbReference type="Rhea" id="RHEA-COMP:17326"/>
        <dbReference type="ChEBI" id="CHEBI:15377"/>
        <dbReference type="ChEBI" id="CHEBI:57262"/>
        <dbReference type="ChEBI" id="CHEBI:172940"/>
        <dbReference type="ChEBI" id="CHEBI:172942"/>
    </reaction>
    <physiologicalReaction direction="left-to-right" evidence="10">
        <dbReference type="Rhea" id="RHEA:67577"/>
    </physiologicalReaction>
</comment>
<keyword evidence="7" id="KW-0788">Thiol protease</keyword>
<evidence type="ECO:0000256" key="2">
    <source>
        <dbReference type="ARBA" id="ARBA00010958"/>
    </source>
</evidence>
<keyword evidence="8 12" id="KW-0653">Protein transport</keyword>
<evidence type="ECO:0000256" key="5">
    <source>
        <dbReference type="ARBA" id="ARBA00022670"/>
    </source>
</evidence>
<dbReference type="Proteomes" id="UP000327493">
    <property type="component" value="Chromosome 15"/>
</dbReference>
<dbReference type="GO" id="GO:0015031">
    <property type="term" value="P:protein transport"/>
    <property type="evidence" value="ECO:0007669"/>
    <property type="project" value="UniProtKB-KW"/>
</dbReference>
<dbReference type="InterPro" id="IPR046792">
    <property type="entry name" value="Peptidase_C54_cat"/>
</dbReference>
<dbReference type="InterPro" id="IPR038765">
    <property type="entry name" value="Papain-like_cys_pep_sf"/>
</dbReference>
<evidence type="ECO:0000256" key="3">
    <source>
        <dbReference type="ARBA" id="ARBA00022448"/>
    </source>
</evidence>
<evidence type="ECO:0000256" key="13">
    <source>
        <dbReference type="SAM" id="MobiDB-lite"/>
    </source>
</evidence>
<dbReference type="EMBL" id="VOFY01000015">
    <property type="protein sequence ID" value="KAA8585626.1"/>
    <property type="molecule type" value="Genomic_DNA"/>
</dbReference>
<feature type="region of interest" description="Disordered" evidence="13">
    <location>
        <begin position="1"/>
        <end position="46"/>
    </location>
</feature>
<evidence type="ECO:0000256" key="10">
    <source>
        <dbReference type="ARBA" id="ARBA00029289"/>
    </source>
</evidence>
<dbReference type="PANTHER" id="PTHR22624">
    <property type="entry name" value="CYSTEINE PROTEASE ATG4"/>
    <property type="match status" value="1"/>
</dbReference>
<keyword evidence="4 12" id="KW-0963">Cytoplasm</keyword>
<dbReference type="Pfam" id="PF03416">
    <property type="entry name" value="Peptidase_C54"/>
    <property type="match status" value="1"/>
</dbReference>
<evidence type="ECO:0000313" key="15">
    <source>
        <dbReference type="EMBL" id="KAA8585626.1"/>
    </source>
</evidence>
<feature type="region of interest" description="Disordered" evidence="13">
    <location>
        <begin position="136"/>
        <end position="170"/>
    </location>
</feature>
<dbReference type="InterPro" id="IPR005078">
    <property type="entry name" value="Peptidase_C54"/>
</dbReference>
<evidence type="ECO:0000313" key="16">
    <source>
        <dbReference type="Proteomes" id="UP000327493"/>
    </source>
</evidence>
<dbReference type="GO" id="GO:0005737">
    <property type="term" value="C:cytoplasm"/>
    <property type="evidence" value="ECO:0007669"/>
    <property type="project" value="UniProtKB-SubCell"/>
</dbReference>
<comment type="function">
    <text evidence="12">Cysteine protease that plays a key role in autophagy by mediating both proteolytic activation and delipidation of ATG8 family proteins.</text>
</comment>
<evidence type="ECO:0000256" key="9">
    <source>
        <dbReference type="ARBA" id="ARBA00023006"/>
    </source>
</evidence>
<dbReference type="GO" id="GO:0035973">
    <property type="term" value="P:aggrephagy"/>
    <property type="evidence" value="ECO:0007669"/>
    <property type="project" value="TreeGrafter"/>
</dbReference>
<keyword evidence="5 12" id="KW-0645">Protease</keyword>
<organism evidence="15 16">
    <name type="scientific">Etheostoma spectabile</name>
    <name type="common">orangethroat darter</name>
    <dbReference type="NCBI Taxonomy" id="54343"/>
    <lineage>
        <taxon>Eukaryota</taxon>
        <taxon>Metazoa</taxon>
        <taxon>Chordata</taxon>
        <taxon>Craniata</taxon>
        <taxon>Vertebrata</taxon>
        <taxon>Euteleostomi</taxon>
        <taxon>Actinopterygii</taxon>
        <taxon>Neopterygii</taxon>
        <taxon>Teleostei</taxon>
        <taxon>Neoteleostei</taxon>
        <taxon>Acanthomorphata</taxon>
        <taxon>Eupercaria</taxon>
        <taxon>Perciformes</taxon>
        <taxon>Percoidei</taxon>
        <taxon>Percidae</taxon>
        <taxon>Etheostomatinae</taxon>
        <taxon>Etheostoma</taxon>
    </lineage>
</organism>
<gene>
    <name evidence="15" type="ORF">FQN60_004320</name>
</gene>